<feature type="domain" description="Band 7" evidence="5">
    <location>
        <begin position="73"/>
        <end position="298"/>
    </location>
</feature>
<evidence type="ECO:0000313" key="6">
    <source>
        <dbReference type="EMBL" id="MFA9478162.1"/>
    </source>
</evidence>
<reference evidence="6 7" key="1">
    <citation type="submission" date="2024-08" db="EMBL/GenBank/DDBJ databases">
        <title>Whole-genome sequencing of halo(alkali)philic microorganisms from hypersaline lakes.</title>
        <authorList>
            <person name="Sorokin D.Y."/>
            <person name="Merkel A.Y."/>
            <person name="Messina E."/>
            <person name="Yakimov M."/>
        </authorList>
    </citation>
    <scope>NUCLEOTIDE SEQUENCE [LARGE SCALE GENOMIC DNA]</scope>
    <source>
        <strain evidence="6 7">AB-hyl4</strain>
    </source>
</reference>
<evidence type="ECO:0000259" key="5">
    <source>
        <dbReference type="Pfam" id="PF01145"/>
    </source>
</evidence>
<evidence type="ECO:0000256" key="2">
    <source>
        <dbReference type="SAM" id="Coils"/>
    </source>
</evidence>
<dbReference type="EMBL" id="JBGUBD010000004">
    <property type="protein sequence ID" value="MFA9478162.1"/>
    <property type="molecule type" value="Genomic_DNA"/>
</dbReference>
<dbReference type="Gene3D" id="3.30.479.30">
    <property type="entry name" value="Band 7 domain"/>
    <property type="match status" value="1"/>
</dbReference>
<dbReference type="Proteomes" id="UP001575105">
    <property type="component" value="Unassembled WGS sequence"/>
</dbReference>
<feature type="compositionally biased region" description="Basic and acidic residues" evidence="3">
    <location>
        <begin position="12"/>
        <end position="21"/>
    </location>
</feature>
<comment type="subcellular location">
    <subcellularLocation>
        <location evidence="1">Membrane</location>
        <topology evidence="1">Single-pass membrane protein</topology>
    </subcellularLocation>
</comment>
<keyword evidence="4" id="KW-0472">Membrane</keyword>
<dbReference type="InterPro" id="IPR036013">
    <property type="entry name" value="Band_7/SPFH_dom_sf"/>
</dbReference>
<comment type="caution">
    <text evidence="6">The sequence shown here is derived from an EMBL/GenBank/DDBJ whole genome shotgun (WGS) entry which is preliminary data.</text>
</comment>
<accession>A0ABV4U4B2</accession>
<dbReference type="Pfam" id="PF01145">
    <property type="entry name" value="Band_7"/>
    <property type="match status" value="1"/>
</dbReference>
<sequence>MPQQKIKNPFMHTHDDDCDHDHHHHHHDGEEDLQQLDPAQQSLADALRVSFNILKGLMVLLLIAYIFSGVFWVEEQERAVRLRFGAMVGEPGQQVYEPGWHFGLPYPIEQDIRVPVSQQTINIQRAYWHEISEADLGRSAEELAGRAGPLNPERDGSLLTGDANIFHARFNISYTVTDPAAFFQNVGLARPNVDRLPDGQPAVRSMDFADALVRNVAEQGIIHAFARAEADQIYRQVFPREFALARMRDVMEQMNTGITIDRLDMTDPQLPQPVRSAAQAVTNAESERAQLVEEARQEQARILGEVAGAAHTPLVQLINDYEQARTIEDMDAAGQILDELNETLDRLMLSEDRGALRIGGEVARVINEATTYRTTIGQQIQAEVSLFQAYLEDYRRTPRLLQTRLWQDAREQILSGDVETFYLMGGQFYPVLNRDPALAREREERRLRRQDVERRERQQQR</sequence>
<gene>
    <name evidence="6" type="ORF">ACERK3_07620</name>
</gene>
<keyword evidence="4" id="KW-0812">Transmembrane</keyword>
<dbReference type="InterPro" id="IPR001107">
    <property type="entry name" value="Band_7"/>
</dbReference>
<organism evidence="6 7">
    <name type="scientific">Natronomicrosphaera hydrolytica</name>
    <dbReference type="NCBI Taxonomy" id="3242702"/>
    <lineage>
        <taxon>Bacteria</taxon>
        <taxon>Pseudomonadati</taxon>
        <taxon>Planctomycetota</taxon>
        <taxon>Phycisphaerae</taxon>
        <taxon>Phycisphaerales</taxon>
        <taxon>Phycisphaeraceae</taxon>
        <taxon>Natronomicrosphaera</taxon>
    </lineage>
</organism>
<dbReference type="RefSeq" id="WP_425345089.1">
    <property type="nucleotide sequence ID" value="NZ_JBGUBD010000004.1"/>
</dbReference>
<feature type="coiled-coil region" evidence="2">
    <location>
        <begin position="274"/>
        <end position="301"/>
    </location>
</feature>
<keyword evidence="2" id="KW-0175">Coiled coil</keyword>
<evidence type="ECO:0000256" key="3">
    <source>
        <dbReference type="SAM" id="MobiDB-lite"/>
    </source>
</evidence>
<evidence type="ECO:0000256" key="4">
    <source>
        <dbReference type="SAM" id="Phobius"/>
    </source>
</evidence>
<keyword evidence="4" id="KW-1133">Transmembrane helix</keyword>
<evidence type="ECO:0000256" key="1">
    <source>
        <dbReference type="ARBA" id="ARBA00004167"/>
    </source>
</evidence>
<feature type="region of interest" description="Disordered" evidence="3">
    <location>
        <begin position="1"/>
        <end position="33"/>
    </location>
</feature>
<proteinExistence type="predicted"/>
<evidence type="ECO:0000313" key="7">
    <source>
        <dbReference type="Proteomes" id="UP001575105"/>
    </source>
</evidence>
<protein>
    <submittedName>
        <fullName evidence="6">SPFH domain-containing protein</fullName>
    </submittedName>
</protein>
<name>A0ABV4U4B2_9BACT</name>
<feature type="transmembrane region" description="Helical" evidence="4">
    <location>
        <begin position="53"/>
        <end position="73"/>
    </location>
</feature>
<keyword evidence="7" id="KW-1185">Reference proteome</keyword>